<protein>
    <submittedName>
        <fullName evidence="4">Coiled-coil domain-containing protein</fullName>
    </submittedName>
</protein>
<evidence type="ECO:0000256" key="2">
    <source>
        <dbReference type="SAM" id="Coils"/>
    </source>
</evidence>
<evidence type="ECO:0000256" key="1">
    <source>
        <dbReference type="ARBA" id="ARBA00023054"/>
    </source>
</evidence>
<feature type="compositionally biased region" description="Basic and acidic residues" evidence="3">
    <location>
        <begin position="1053"/>
        <end position="1068"/>
    </location>
</feature>
<dbReference type="PANTHER" id="PTHR32083:SF34">
    <property type="entry name" value="COILED-COIL DOMAIN-CONTAINING PROTEIN 146"/>
    <property type="match status" value="1"/>
</dbReference>
<feature type="region of interest" description="Disordered" evidence="3">
    <location>
        <begin position="1027"/>
        <end position="1112"/>
    </location>
</feature>
<feature type="coiled-coil region" evidence="2">
    <location>
        <begin position="470"/>
        <end position="501"/>
    </location>
</feature>
<dbReference type="AlphaFoldDB" id="A0A4E0RUY8"/>
<feature type="region of interest" description="Disordered" evidence="3">
    <location>
        <begin position="892"/>
        <end position="985"/>
    </location>
</feature>
<organism evidence="4 5">
    <name type="scientific">Fasciola hepatica</name>
    <name type="common">Liver fluke</name>
    <dbReference type="NCBI Taxonomy" id="6192"/>
    <lineage>
        <taxon>Eukaryota</taxon>
        <taxon>Metazoa</taxon>
        <taxon>Spiralia</taxon>
        <taxon>Lophotrochozoa</taxon>
        <taxon>Platyhelminthes</taxon>
        <taxon>Trematoda</taxon>
        <taxon>Digenea</taxon>
        <taxon>Plagiorchiida</taxon>
        <taxon>Echinostomata</taxon>
        <taxon>Echinostomatoidea</taxon>
        <taxon>Fasciolidae</taxon>
        <taxon>Fasciola</taxon>
    </lineage>
</organism>
<feature type="compositionally biased region" description="Polar residues" evidence="3">
    <location>
        <begin position="960"/>
        <end position="985"/>
    </location>
</feature>
<feature type="compositionally biased region" description="Basic and acidic residues" evidence="3">
    <location>
        <begin position="1027"/>
        <end position="1036"/>
    </location>
</feature>
<keyword evidence="5" id="KW-1185">Reference proteome</keyword>
<evidence type="ECO:0000313" key="4">
    <source>
        <dbReference type="EMBL" id="THD24927.1"/>
    </source>
</evidence>
<dbReference type="PANTHER" id="PTHR32083">
    <property type="entry name" value="CILIA AND FLAGELLA-ASSOCIATED PROTEIN 58-RELATED"/>
    <property type="match status" value="1"/>
</dbReference>
<keyword evidence="1 2" id="KW-0175">Coiled coil</keyword>
<comment type="caution">
    <text evidence="4">The sequence shown here is derived from an EMBL/GenBank/DDBJ whole genome shotgun (WGS) entry which is preliminary data.</text>
</comment>
<dbReference type="EMBL" id="JXXN02001367">
    <property type="protein sequence ID" value="THD24927.1"/>
    <property type="molecule type" value="Genomic_DNA"/>
</dbReference>
<evidence type="ECO:0000313" key="5">
    <source>
        <dbReference type="Proteomes" id="UP000230066"/>
    </source>
</evidence>
<dbReference type="Proteomes" id="UP000230066">
    <property type="component" value="Unassembled WGS sequence"/>
</dbReference>
<sequence length="1112" mass="129121">MSQSPDQNPFLIARPTDEAVICRVESQTEVASSAAFQSVDDQYFAGKLTSTEVAVLKARYMKLHDALRKTRDNEFSLIQLSKRYMSEIDDQEQELARADQFPDNTITEPSQMRAQILGYYNSAMETDERVEMLAYEAGLLREERKLLNRDYSKLPTAELEALDDDVDIFAEMERRLKLVQTQCQDLWLEIDMLKMEGKRSREQYRQAADAEQEAQHEAAEMNRKLSDVKAEWVLACDLPGQYSKEAEKARKYKSNTEKELLTLQQEFSDLSDQQTELELQVQLMDNEEFNNRKELAKLRLENTDKKELLEKTIRNHDTWYEMEMMNRTEKARYLQRIHLADQDKRELAEEINKLTKERDALVRQWKKSTIHMEFLSDSVRIVQQLHDKTRARYVVTPRYDGEMTARKRRLARSIQNLQQELEEEKKRTITEMAHVGRTVGVTERRLSVLEHLRAENWELIRLTTSLSEGLSRAIDEYTAARSRFERLLEELGQIMAETREQQRVLDELASRLADVSNLYTKMKLERNKCVSLLQASVKMALDTRERLRIHANEAEIIIYRLQRHDQELIHERTLFGNAIVQRDHKRNEVCKMLHIHSEQIARREQMRRSIHRINLMFNQTESETLSLKKAKERCAQMRNERAILLIERNQEVYILQERIAAQDAAARYAGLTLRAMREECEFLRRYRNHLSRYIWVVNNKIPVHQNLTTKLHGLIHELVGSRMELARLVEQAEDPDIPGRLRLLGGKDPSQNELWITLGKLERRMAAKEEDMAEKNLTYEAVCRLVDSLQVRATAGKEDTLTLATEVNKIKARLLYMKNQMKTIYAELVVCGAERNDLKQQVLNLEKKLDVYNLRMRLGHAPSPTLERKLRSNMRIARLKQVGRCGEPIAIQPMRLPGTMPNKPFDPMANDHRKSTSSDTRPVRGKSIIQRVEREGSAAKLRRSSHGSGLISQDVHLPPITNTSSSRMTNESQENRTTNENQSNMNLSNIMTVLPALGSSQLALNRNLSRSQTSTWRAYKNGVNVRSGEENMEVDRPSSTPFSSPDVTMSEENFDHSETNRNDQETSLEHIVLSCRIQSPTRESSSNDGRMNTPENSQLKPPGRVESPEREH</sequence>
<feature type="compositionally biased region" description="Polar residues" evidence="3">
    <location>
        <begin position="1037"/>
        <end position="1051"/>
    </location>
</feature>
<evidence type="ECO:0000256" key="3">
    <source>
        <dbReference type="SAM" id="MobiDB-lite"/>
    </source>
</evidence>
<proteinExistence type="predicted"/>
<reference evidence="4" key="1">
    <citation type="submission" date="2019-03" db="EMBL/GenBank/DDBJ databases">
        <title>Improved annotation for the trematode Fasciola hepatica.</title>
        <authorList>
            <person name="Choi Y.-J."/>
            <person name="Martin J."/>
            <person name="Mitreva M."/>
        </authorList>
    </citation>
    <scope>NUCLEOTIDE SEQUENCE [LARGE SCALE GENOMIC DNA]</scope>
</reference>
<feature type="compositionally biased region" description="Polar residues" evidence="3">
    <location>
        <begin position="1076"/>
        <end position="1099"/>
    </location>
</feature>
<name>A0A4E0RUY8_FASHE</name>
<feature type="coiled-coil region" evidence="2">
    <location>
        <begin position="204"/>
        <end position="364"/>
    </location>
</feature>
<gene>
    <name evidence="4" type="ORF">D915_004353</name>
</gene>
<dbReference type="GO" id="GO:0005856">
    <property type="term" value="C:cytoskeleton"/>
    <property type="evidence" value="ECO:0007669"/>
    <property type="project" value="TreeGrafter"/>
</dbReference>
<accession>A0A4E0RUY8</accession>